<dbReference type="RefSeq" id="WP_184731257.1">
    <property type="nucleotide sequence ID" value="NZ_JACHIW010000002.1"/>
</dbReference>
<dbReference type="SUPFAM" id="SSF140453">
    <property type="entry name" value="EsxAB dimer-like"/>
    <property type="match status" value="1"/>
</dbReference>
<dbReference type="EMBL" id="JACHIW010000002">
    <property type="protein sequence ID" value="MBB5159070.1"/>
    <property type="molecule type" value="Genomic_DNA"/>
</dbReference>
<dbReference type="Pfam" id="PF06013">
    <property type="entry name" value="WXG100"/>
    <property type="match status" value="1"/>
</dbReference>
<keyword evidence="1" id="KW-0812">Transmembrane</keyword>
<organism evidence="2 3">
    <name type="scientific">Saccharopolyspora phatthalungensis</name>
    <dbReference type="NCBI Taxonomy" id="664693"/>
    <lineage>
        <taxon>Bacteria</taxon>
        <taxon>Bacillati</taxon>
        <taxon>Actinomycetota</taxon>
        <taxon>Actinomycetes</taxon>
        <taxon>Pseudonocardiales</taxon>
        <taxon>Pseudonocardiaceae</taxon>
        <taxon>Saccharopolyspora</taxon>
    </lineage>
</organism>
<comment type="caution">
    <text evidence="2">The sequence shown here is derived from an EMBL/GenBank/DDBJ whole genome shotgun (WGS) entry which is preliminary data.</text>
</comment>
<feature type="transmembrane region" description="Helical" evidence="1">
    <location>
        <begin position="162"/>
        <end position="186"/>
    </location>
</feature>
<feature type="transmembrane region" description="Helical" evidence="1">
    <location>
        <begin position="134"/>
        <end position="156"/>
    </location>
</feature>
<keyword evidence="1" id="KW-0472">Membrane</keyword>
<protein>
    <submittedName>
        <fullName evidence="2">Uncharacterized protein YukE</fullName>
    </submittedName>
</protein>
<evidence type="ECO:0000313" key="2">
    <source>
        <dbReference type="EMBL" id="MBB5159070.1"/>
    </source>
</evidence>
<dbReference type="Proteomes" id="UP000584374">
    <property type="component" value="Unassembled WGS sequence"/>
</dbReference>
<reference evidence="2 3" key="1">
    <citation type="submission" date="2020-08" db="EMBL/GenBank/DDBJ databases">
        <title>Sequencing the genomes of 1000 actinobacteria strains.</title>
        <authorList>
            <person name="Klenk H.-P."/>
        </authorList>
    </citation>
    <scope>NUCLEOTIDE SEQUENCE [LARGE SCALE GENOMIC DNA]</scope>
    <source>
        <strain evidence="2 3">DSM 45584</strain>
    </source>
</reference>
<gene>
    <name evidence="2" type="ORF">BJ970_006669</name>
</gene>
<dbReference type="InterPro" id="IPR036689">
    <property type="entry name" value="ESAT-6-like_sf"/>
</dbReference>
<dbReference type="AlphaFoldDB" id="A0A840QGI2"/>
<proteinExistence type="predicted"/>
<keyword evidence="3" id="KW-1185">Reference proteome</keyword>
<evidence type="ECO:0000313" key="3">
    <source>
        <dbReference type="Proteomes" id="UP000584374"/>
    </source>
</evidence>
<evidence type="ECO:0000256" key="1">
    <source>
        <dbReference type="SAM" id="Phobius"/>
    </source>
</evidence>
<accession>A0A840QGI2</accession>
<dbReference type="Gene3D" id="1.10.287.1060">
    <property type="entry name" value="ESAT-6-like"/>
    <property type="match status" value="1"/>
</dbReference>
<dbReference type="InterPro" id="IPR010310">
    <property type="entry name" value="T7SS_ESAT-6-like"/>
</dbReference>
<name>A0A840QGI2_9PSEU</name>
<keyword evidence="1" id="KW-1133">Transmembrane helix</keyword>
<sequence length="214" mass="22670">MANPMEMATSGFWEAVRSFDKIVDETGVKVRNLLSQFELIAKVDTGKIKDVAKNVWGESETTGGVRTDIADSRSSVTDAKSYIENGWKGEAFIAFNSTADKAKNDLDDVSKPLAELTKALTDMADKFEQSVGDVMTTLAGFGGVLTAIGGILTALLAVPEPVVTKVIGIIVAIVGALVALVAYAGAQIKAVEDRQKAAEAVVNECTVVMRTIKN</sequence>